<feature type="domain" description="Tip attachment protein J C-terminal receptor binding" evidence="1">
    <location>
        <begin position="1"/>
        <end position="100"/>
    </location>
</feature>
<dbReference type="EMBL" id="AAUUDD010000211">
    <property type="protein sequence ID" value="EFW7018135.1"/>
    <property type="molecule type" value="Genomic_DNA"/>
</dbReference>
<sequence>PPVLFRGTKHQNFNSPNQQSYWYSTCKLQVLKNGVEIFHEPATDVSRVFSSVIDMPAGRGHVTLTFNVSSAGANNWTPTTYISDLLVVVMKKSTAGISIS</sequence>
<reference evidence="2" key="1">
    <citation type="submission" date="2020-02" db="EMBL/GenBank/DDBJ databases">
        <authorList>
            <consortium name="PulseNet: The National Subtyping Network for Foodborne Disease Surveillance"/>
            <person name="Tarr C.L."/>
            <person name="Trees E."/>
            <person name="Katz L.S."/>
            <person name="Carleton-Romer H.A."/>
            <person name="Stroika S."/>
            <person name="Kucerova Z."/>
            <person name="Roache K.F."/>
            <person name="Sabol A.L."/>
            <person name="Besser J."/>
            <person name="Gerner-Smidt P."/>
        </authorList>
    </citation>
    <scope>NUCLEOTIDE SEQUENCE</scope>
    <source>
        <strain evidence="2">PNUSAE023710</strain>
    </source>
</reference>
<evidence type="ECO:0000259" key="1">
    <source>
        <dbReference type="Pfam" id="PF12421"/>
    </source>
</evidence>
<dbReference type="InterPro" id="IPR021034">
    <property type="entry name" value="GpJ_C"/>
</dbReference>
<name>A0A9P2IRU5_SHISO</name>
<proteinExistence type="predicted"/>
<dbReference type="Proteomes" id="UP000597687">
    <property type="component" value="Unassembled WGS sequence"/>
</dbReference>
<gene>
    <name evidence="2" type="ORF">FIO44_005633</name>
</gene>
<evidence type="ECO:0000313" key="2">
    <source>
        <dbReference type="EMBL" id="EFW7018135.1"/>
    </source>
</evidence>
<protein>
    <recommendedName>
        <fullName evidence="1">Tip attachment protein J C-terminal receptor binding domain-containing protein</fullName>
    </recommendedName>
</protein>
<organism evidence="2 3">
    <name type="scientific">Shigella sonnei</name>
    <dbReference type="NCBI Taxonomy" id="624"/>
    <lineage>
        <taxon>Bacteria</taxon>
        <taxon>Pseudomonadati</taxon>
        <taxon>Pseudomonadota</taxon>
        <taxon>Gammaproteobacteria</taxon>
        <taxon>Enterobacterales</taxon>
        <taxon>Enterobacteriaceae</taxon>
        <taxon>Shigella</taxon>
    </lineage>
</organism>
<evidence type="ECO:0000313" key="3">
    <source>
        <dbReference type="Proteomes" id="UP000597687"/>
    </source>
</evidence>
<comment type="caution">
    <text evidence="2">The sequence shown here is derived from an EMBL/GenBank/DDBJ whole genome shotgun (WGS) entry which is preliminary data.</text>
</comment>
<feature type="non-terminal residue" evidence="2">
    <location>
        <position position="1"/>
    </location>
</feature>
<dbReference type="Pfam" id="PF12421">
    <property type="entry name" value="Ig_GpJ_C"/>
    <property type="match status" value="1"/>
</dbReference>
<accession>A0A9P2IRU5</accession>
<dbReference type="AlphaFoldDB" id="A0A9P2IRU5"/>